<keyword evidence="4" id="KW-0812">Transmembrane</keyword>
<dbReference type="PROSITE" id="PS50887">
    <property type="entry name" value="GGDEF"/>
    <property type="match status" value="1"/>
</dbReference>
<evidence type="ECO:0000256" key="2">
    <source>
        <dbReference type="ARBA" id="ARBA00034247"/>
    </source>
</evidence>
<keyword evidence="6" id="KW-0548">Nucleotidyltransferase</keyword>
<evidence type="ECO:0000256" key="3">
    <source>
        <dbReference type="SAM" id="MobiDB-lite"/>
    </source>
</evidence>
<gene>
    <name evidence="6" type="ORF">ACFOMF_15275</name>
</gene>
<dbReference type="Pfam" id="PF05227">
    <property type="entry name" value="CHASE3"/>
    <property type="match status" value="1"/>
</dbReference>
<evidence type="ECO:0000259" key="5">
    <source>
        <dbReference type="PROSITE" id="PS50887"/>
    </source>
</evidence>
<feature type="transmembrane region" description="Helical" evidence="4">
    <location>
        <begin position="180"/>
        <end position="204"/>
    </location>
</feature>
<dbReference type="EC" id="2.7.7.65" evidence="1"/>
<dbReference type="InterPro" id="IPR050469">
    <property type="entry name" value="Diguanylate_Cyclase"/>
</dbReference>
<organism evidence="6 7">
    <name type="scientific">Stutzerimonas tarimensis</name>
    <dbReference type="NCBI Taxonomy" id="1507735"/>
    <lineage>
        <taxon>Bacteria</taxon>
        <taxon>Pseudomonadati</taxon>
        <taxon>Pseudomonadota</taxon>
        <taxon>Gammaproteobacteria</taxon>
        <taxon>Pseudomonadales</taxon>
        <taxon>Pseudomonadaceae</taxon>
        <taxon>Stutzerimonas</taxon>
    </lineage>
</organism>
<dbReference type="Gene3D" id="3.30.70.270">
    <property type="match status" value="1"/>
</dbReference>
<feature type="transmembrane region" description="Helical" evidence="4">
    <location>
        <begin position="12"/>
        <end position="34"/>
    </location>
</feature>
<dbReference type="PANTHER" id="PTHR45138:SF9">
    <property type="entry name" value="DIGUANYLATE CYCLASE DGCM-RELATED"/>
    <property type="match status" value="1"/>
</dbReference>
<dbReference type="PANTHER" id="PTHR45138">
    <property type="entry name" value="REGULATORY COMPONENTS OF SENSORY TRANSDUCTION SYSTEM"/>
    <property type="match status" value="1"/>
</dbReference>
<evidence type="ECO:0000313" key="7">
    <source>
        <dbReference type="Proteomes" id="UP001595630"/>
    </source>
</evidence>
<sequence>MINAASRLRAGYMLALLMLLLNLSVPWLGSGWVSRAESRLDWQRHVITESELTLSALKDGETGQRGFVISGRDDFLAPLFQGYVDVDQRLKFFHAEFADDPQLAPMVAQLQILVQQQREYFQSVIELRRREGISAVTDRIAAGEGKRLMDGLRRQLGEISGVLEHRAGGFQAAVEQRERVLSMAVTLIALLDVLILLMLFFFTFRIIRETQQSERHLQEITERLSREVQISQLRNREISLLSLMAQALHSTSDQAECRDIIARFATQLFPHKQGSLFLYHPSRDVLEKAISWGDWSSDRDLFRPDACWALRRGQSHLMQQAAQDLICPHQHDHPQLEQGYLCVPLMAQGEPIGLLSLESPDRHGCELAEAFAEQLSLGIANLSLRETLRQQSVIDALTGLHNRRFLDETLRRELLRATRKDGSVAVAMLDVDHFKRFNDSYGHEAGDLVLRQVALEMKSHVRASDLVCRFGGEEFALVLPEIAFDDAVARCEALRLAVSRLQVRYGGKPLGAITISLGLAFFPQHGREGEALLQLADGALYRAKNQGRNRLCIHTEQGSASGQDGRQSRVDESAV</sequence>
<comment type="caution">
    <text evidence="6">The sequence shown here is derived from an EMBL/GenBank/DDBJ whole genome shotgun (WGS) entry which is preliminary data.</text>
</comment>
<dbReference type="EMBL" id="JBHRXZ010000024">
    <property type="protein sequence ID" value="MFC3609142.1"/>
    <property type="molecule type" value="Genomic_DNA"/>
</dbReference>
<dbReference type="InterPro" id="IPR043128">
    <property type="entry name" value="Rev_trsase/Diguanyl_cyclase"/>
</dbReference>
<dbReference type="SMART" id="SM00267">
    <property type="entry name" value="GGDEF"/>
    <property type="match status" value="1"/>
</dbReference>
<proteinExistence type="predicted"/>
<keyword evidence="6" id="KW-0808">Transferase</keyword>
<reference evidence="7" key="1">
    <citation type="journal article" date="2019" name="Int. J. Syst. Evol. Microbiol.">
        <title>The Global Catalogue of Microorganisms (GCM) 10K type strain sequencing project: providing services to taxonomists for standard genome sequencing and annotation.</title>
        <authorList>
            <consortium name="The Broad Institute Genomics Platform"/>
            <consortium name="The Broad Institute Genome Sequencing Center for Infectious Disease"/>
            <person name="Wu L."/>
            <person name="Ma J."/>
        </authorList>
    </citation>
    <scope>NUCLEOTIDE SEQUENCE [LARGE SCALE GENOMIC DNA]</scope>
    <source>
        <strain evidence="7">KCTC 42447</strain>
    </source>
</reference>
<evidence type="ECO:0000256" key="4">
    <source>
        <dbReference type="SAM" id="Phobius"/>
    </source>
</evidence>
<dbReference type="CDD" id="cd19410">
    <property type="entry name" value="HK9-like_sensor"/>
    <property type="match status" value="1"/>
</dbReference>
<dbReference type="GO" id="GO:0052621">
    <property type="term" value="F:diguanylate cyclase activity"/>
    <property type="evidence" value="ECO:0007669"/>
    <property type="project" value="UniProtKB-EC"/>
</dbReference>
<keyword evidence="4" id="KW-1133">Transmembrane helix</keyword>
<dbReference type="RefSeq" id="WP_386366422.1">
    <property type="nucleotide sequence ID" value="NZ_JBHRXZ010000024.1"/>
</dbReference>
<keyword evidence="7" id="KW-1185">Reference proteome</keyword>
<dbReference type="Pfam" id="PF01590">
    <property type="entry name" value="GAF"/>
    <property type="match status" value="1"/>
</dbReference>
<dbReference type="CDD" id="cd01949">
    <property type="entry name" value="GGDEF"/>
    <property type="match status" value="1"/>
</dbReference>
<dbReference type="Proteomes" id="UP001595630">
    <property type="component" value="Unassembled WGS sequence"/>
</dbReference>
<dbReference type="Gene3D" id="3.30.450.40">
    <property type="match status" value="1"/>
</dbReference>
<accession>A0ABV7TA44</accession>
<dbReference type="InterPro" id="IPR029787">
    <property type="entry name" value="Nucleotide_cyclase"/>
</dbReference>
<feature type="compositionally biased region" description="Basic and acidic residues" evidence="3">
    <location>
        <begin position="566"/>
        <end position="575"/>
    </location>
</feature>
<dbReference type="SMART" id="SM00065">
    <property type="entry name" value="GAF"/>
    <property type="match status" value="1"/>
</dbReference>
<evidence type="ECO:0000313" key="6">
    <source>
        <dbReference type="EMBL" id="MFC3609142.1"/>
    </source>
</evidence>
<comment type="catalytic activity">
    <reaction evidence="2">
        <text>2 GTP = 3',3'-c-di-GMP + 2 diphosphate</text>
        <dbReference type="Rhea" id="RHEA:24898"/>
        <dbReference type="ChEBI" id="CHEBI:33019"/>
        <dbReference type="ChEBI" id="CHEBI:37565"/>
        <dbReference type="ChEBI" id="CHEBI:58805"/>
        <dbReference type="EC" id="2.7.7.65"/>
    </reaction>
</comment>
<protein>
    <recommendedName>
        <fullName evidence="1">diguanylate cyclase</fullName>
        <ecNumber evidence="1">2.7.7.65</ecNumber>
    </recommendedName>
</protein>
<feature type="region of interest" description="Disordered" evidence="3">
    <location>
        <begin position="555"/>
        <end position="575"/>
    </location>
</feature>
<dbReference type="InterPro" id="IPR007891">
    <property type="entry name" value="CHASE3"/>
</dbReference>
<dbReference type="InterPro" id="IPR029016">
    <property type="entry name" value="GAF-like_dom_sf"/>
</dbReference>
<dbReference type="Pfam" id="PF00990">
    <property type="entry name" value="GGDEF"/>
    <property type="match status" value="1"/>
</dbReference>
<dbReference type="SUPFAM" id="SSF55781">
    <property type="entry name" value="GAF domain-like"/>
    <property type="match status" value="1"/>
</dbReference>
<evidence type="ECO:0000256" key="1">
    <source>
        <dbReference type="ARBA" id="ARBA00012528"/>
    </source>
</evidence>
<feature type="compositionally biased region" description="Polar residues" evidence="3">
    <location>
        <begin position="556"/>
        <end position="565"/>
    </location>
</feature>
<keyword evidence="4" id="KW-0472">Membrane</keyword>
<name>A0ABV7TA44_9GAMM</name>
<feature type="domain" description="GGDEF" evidence="5">
    <location>
        <begin position="422"/>
        <end position="556"/>
    </location>
</feature>
<dbReference type="InterPro" id="IPR000160">
    <property type="entry name" value="GGDEF_dom"/>
</dbReference>
<dbReference type="NCBIfam" id="TIGR00254">
    <property type="entry name" value="GGDEF"/>
    <property type="match status" value="1"/>
</dbReference>
<dbReference type="InterPro" id="IPR003018">
    <property type="entry name" value="GAF"/>
</dbReference>
<dbReference type="SUPFAM" id="SSF55073">
    <property type="entry name" value="Nucleotide cyclase"/>
    <property type="match status" value="1"/>
</dbReference>